<dbReference type="PANTHER" id="PTHR41339">
    <property type="entry name" value="LIPL48"/>
    <property type="match status" value="1"/>
</dbReference>
<dbReference type="KEGG" id="fpk:IA06_12445"/>
<dbReference type="RefSeq" id="WP_011962194.1">
    <property type="nucleotide sequence ID" value="NZ_BCNG01000047.1"/>
</dbReference>
<dbReference type="EMBL" id="CP059075">
    <property type="protein sequence ID" value="QRE04268.1"/>
    <property type="molecule type" value="Genomic_DNA"/>
</dbReference>
<dbReference type="PANTHER" id="PTHR41339:SF1">
    <property type="entry name" value="SECRETED PROTEIN"/>
    <property type="match status" value="1"/>
</dbReference>
<evidence type="ECO:0000313" key="2">
    <source>
        <dbReference type="Proteomes" id="UP000596329"/>
    </source>
</evidence>
<dbReference type="Proteomes" id="UP000596329">
    <property type="component" value="Chromosome"/>
</dbReference>
<dbReference type="OMA" id="RFVRIEF"/>
<dbReference type="InterPro" id="IPR011050">
    <property type="entry name" value="Pectin_lyase_fold/virulence"/>
</dbReference>
<protein>
    <submittedName>
        <fullName evidence="1">Uncharacterized protein</fullName>
    </submittedName>
</protein>
<dbReference type="KEGG" id="fpv:IA03_12485"/>
<proteinExistence type="predicted"/>
<gene>
    <name evidence="1" type="ORF">H0H26_01295</name>
</gene>
<dbReference type="KEGG" id="fpw:IA04_12370"/>
<dbReference type="AlphaFoldDB" id="A0A075RIP9"/>
<dbReference type="KEGG" id="fpc:FPSM_00014"/>
<reference evidence="1 2" key="1">
    <citation type="submission" date="2020-07" db="EMBL/GenBank/DDBJ databases">
        <title>Genomic characterization of Flavobacterium psychrophilum strains.</title>
        <authorList>
            <person name="Castillo D."/>
            <person name="Jorgensen J."/>
            <person name="Middelboe M."/>
        </authorList>
    </citation>
    <scope>NUCLEOTIDE SEQUENCE [LARGE SCALE GENOMIC DNA]</scope>
    <source>
        <strain evidence="1 2">FPS-R7</strain>
    </source>
</reference>
<sequence length="430" mass="47267">MKNLLQIKWMLLFVVFTASAQQEKGIIGASNWLSNWTEFKPANATYNETNQILYGKITANTTLFKKNTYLLQGPVYVTNNAILTIEPGTVIKGDYETNGALIITKGSQIVANGLETDPIVFTSNRPQPKPGDWGGVAILGDAPMNKFGGASSLNFDLDPSQTIYGGTNPQSNSGIVRFLRIEFAGKKIKGFKDYNAFSLASVGSKTVIENVMCSFAAGNSFEILGGDVTVSKLVSLRSSSDDFKFTQGAQCKIDNSLAIRHSVYSSSTRSRCMNVTSYEKKEEADLSKNQTNVTAINCSLVNTTLNLSDDIAKGLVKEAIYVGNNASFSIKRSVVSGFYPAAILSSEIKLEASAFKKIKFEEIYFNNCKGNIFVENTTTNDDLEDYYGSGSYYNLYQNTDNKEMFLDIYNTKNNPDFRIKISKITASNSK</sequence>
<dbReference type="GeneID" id="66553624"/>
<evidence type="ECO:0000313" key="1">
    <source>
        <dbReference type="EMBL" id="QRE04268.1"/>
    </source>
</evidence>
<dbReference type="KEGG" id="fpq:IB65_12710"/>
<organism evidence="1 2">
    <name type="scientific">Flavobacterium psychrophilum</name>
    <dbReference type="NCBI Taxonomy" id="96345"/>
    <lineage>
        <taxon>Bacteria</taxon>
        <taxon>Pseudomonadati</taxon>
        <taxon>Bacteroidota</taxon>
        <taxon>Flavobacteriia</taxon>
        <taxon>Flavobacteriales</taxon>
        <taxon>Flavobacteriaceae</taxon>
        <taxon>Flavobacterium</taxon>
    </lineage>
</organism>
<accession>A0A075RIP9</accession>
<name>A0A075RIP9_FLAPS</name>
<dbReference type="SUPFAM" id="SSF51126">
    <property type="entry name" value="Pectin lyase-like"/>
    <property type="match status" value="1"/>
</dbReference>